<evidence type="ECO:0000313" key="2">
    <source>
        <dbReference type="EMBL" id="RYB01794.1"/>
    </source>
</evidence>
<dbReference type="OrthoDB" id="8895516at2"/>
<reference evidence="2 3" key="2">
    <citation type="submission" date="2019-02" db="EMBL/GenBank/DDBJ databases">
        <title>'Lichenibacterium ramalinii' gen. nov. sp. nov., 'Lichenibacterium minor' gen. nov. sp. nov.</title>
        <authorList>
            <person name="Pankratov T."/>
        </authorList>
    </citation>
    <scope>NUCLEOTIDE SEQUENCE [LARGE SCALE GENOMIC DNA]</scope>
    <source>
        <strain evidence="2 3">RmlP001</strain>
    </source>
</reference>
<evidence type="ECO:0000259" key="1">
    <source>
        <dbReference type="PROSITE" id="PS50943"/>
    </source>
</evidence>
<keyword evidence="3" id="KW-1185">Reference proteome</keyword>
<sequence>MLIPRPMRLLSHHMQTKPPQGVSSHRDDTVGLFRQRLAAVMARAGLSPAAFARRAGIDRSTLSQLMTDDAPRLPRAETLMALAQAAHVSVDWLLGLSQREEVGAEIIEAMLQIETPDHLPADDHFMRWLNEAAGYRVRTVPLALPDFLKTEAVLRLEYAGAFATAAPARLDAVRARLDFMRKPDHDVEVCVALQSLWALAAGQDLWHGLAVAERRAQLHAMADVYRDAYPSLRLYLYDLRDVYASPFTVFGPKRAVLFLGQAYLVLNGADHIRMFARRFDDMIRRSAVQPHEVERTVRALAETLEGG</sequence>
<organism evidence="2 3">
    <name type="scientific">Lichenibacterium ramalinae</name>
    <dbReference type="NCBI Taxonomy" id="2316527"/>
    <lineage>
        <taxon>Bacteria</taxon>
        <taxon>Pseudomonadati</taxon>
        <taxon>Pseudomonadota</taxon>
        <taxon>Alphaproteobacteria</taxon>
        <taxon>Hyphomicrobiales</taxon>
        <taxon>Lichenihabitantaceae</taxon>
        <taxon>Lichenibacterium</taxon>
    </lineage>
</organism>
<evidence type="ECO:0000313" key="3">
    <source>
        <dbReference type="Proteomes" id="UP000289411"/>
    </source>
</evidence>
<dbReference type="InterPro" id="IPR001387">
    <property type="entry name" value="Cro/C1-type_HTH"/>
</dbReference>
<accession>A0A4Q2R8F2</accession>
<dbReference type="PROSITE" id="PS50943">
    <property type="entry name" value="HTH_CROC1"/>
    <property type="match status" value="1"/>
</dbReference>
<gene>
    <name evidence="2" type="ORF">D3272_24175</name>
</gene>
<dbReference type="Gene3D" id="1.10.260.40">
    <property type="entry name" value="lambda repressor-like DNA-binding domains"/>
    <property type="match status" value="1"/>
</dbReference>
<name>A0A4Q2R8F2_9HYPH</name>
<protein>
    <submittedName>
        <fullName evidence="2">XRE family transcriptional regulator</fullName>
    </submittedName>
</protein>
<dbReference type="CDD" id="cd00093">
    <property type="entry name" value="HTH_XRE"/>
    <property type="match status" value="1"/>
</dbReference>
<dbReference type="GO" id="GO:0003677">
    <property type="term" value="F:DNA binding"/>
    <property type="evidence" value="ECO:0007669"/>
    <property type="project" value="InterPro"/>
</dbReference>
<dbReference type="InterPro" id="IPR010982">
    <property type="entry name" value="Lambda_DNA-bd_dom_sf"/>
</dbReference>
<reference evidence="2 3" key="1">
    <citation type="submission" date="2018-09" db="EMBL/GenBank/DDBJ databases">
        <authorList>
            <person name="Grouzdev D.S."/>
            <person name="Krutkina M.S."/>
        </authorList>
    </citation>
    <scope>NUCLEOTIDE SEQUENCE [LARGE SCALE GENOMIC DNA]</scope>
    <source>
        <strain evidence="2 3">RmlP001</strain>
    </source>
</reference>
<dbReference type="SUPFAM" id="SSF47413">
    <property type="entry name" value="lambda repressor-like DNA-binding domains"/>
    <property type="match status" value="1"/>
</dbReference>
<dbReference type="AlphaFoldDB" id="A0A4Q2R8F2"/>
<comment type="caution">
    <text evidence="2">The sequence shown here is derived from an EMBL/GenBank/DDBJ whole genome shotgun (WGS) entry which is preliminary data.</text>
</comment>
<dbReference type="Pfam" id="PF01381">
    <property type="entry name" value="HTH_3"/>
    <property type="match status" value="1"/>
</dbReference>
<proteinExistence type="predicted"/>
<dbReference type="Proteomes" id="UP000289411">
    <property type="component" value="Unassembled WGS sequence"/>
</dbReference>
<dbReference type="EMBL" id="QYBC01000028">
    <property type="protein sequence ID" value="RYB01794.1"/>
    <property type="molecule type" value="Genomic_DNA"/>
</dbReference>
<dbReference type="SMART" id="SM00530">
    <property type="entry name" value="HTH_XRE"/>
    <property type="match status" value="1"/>
</dbReference>
<feature type="domain" description="HTH cro/C1-type" evidence="1">
    <location>
        <begin position="37"/>
        <end position="93"/>
    </location>
</feature>